<sequence length="80" mass="9361">PVNGKYKYVLLITDNATRMRWVFPLINRDNPVHMIMGHINWLQNLGFTPVYIQGDNEFFRTPGIWQKKGIKPELTVPHSP</sequence>
<name>A0ABS2W1U6_STRAS</name>
<keyword evidence="2" id="KW-1185">Reference proteome</keyword>
<dbReference type="InterPro" id="IPR036397">
    <property type="entry name" value="RNaseH_sf"/>
</dbReference>
<proteinExistence type="predicted"/>
<reference evidence="1 2" key="1">
    <citation type="submission" date="2021-02" db="EMBL/GenBank/DDBJ databases">
        <title>Whole genome sequencing of Streptomyces actuosus VRA1.</title>
        <authorList>
            <person name="Sen G."/>
            <person name="Sen A."/>
        </authorList>
    </citation>
    <scope>NUCLEOTIDE SEQUENCE [LARGE SCALE GENOMIC DNA]</scope>
    <source>
        <strain evidence="1 2">VRA1</strain>
    </source>
</reference>
<comment type="caution">
    <text evidence="1">The sequence shown here is derived from an EMBL/GenBank/DDBJ whole genome shotgun (WGS) entry which is preliminary data.</text>
</comment>
<organism evidence="1 2">
    <name type="scientific">Streptomyces actuosus</name>
    <dbReference type="NCBI Taxonomy" id="1885"/>
    <lineage>
        <taxon>Bacteria</taxon>
        <taxon>Bacillati</taxon>
        <taxon>Actinomycetota</taxon>
        <taxon>Actinomycetes</taxon>
        <taxon>Kitasatosporales</taxon>
        <taxon>Streptomycetaceae</taxon>
        <taxon>Streptomyces</taxon>
    </lineage>
</organism>
<dbReference type="EMBL" id="JAFFZS010000196">
    <property type="protein sequence ID" value="MBN0049376.1"/>
    <property type="molecule type" value="Genomic_DNA"/>
</dbReference>
<dbReference type="SUPFAM" id="SSF53098">
    <property type="entry name" value="Ribonuclease H-like"/>
    <property type="match status" value="1"/>
</dbReference>
<protein>
    <submittedName>
        <fullName evidence="1">Uncharacterized protein</fullName>
    </submittedName>
</protein>
<feature type="non-terminal residue" evidence="1">
    <location>
        <position position="1"/>
    </location>
</feature>
<dbReference type="Gene3D" id="3.30.420.10">
    <property type="entry name" value="Ribonuclease H-like superfamily/Ribonuclease H"/>
    <property type="match status" value="1"/>
</dbReference>
<dbReference type="Proteomes" id="UP000788262">
    <property type="component" value="Unassembled WGS sequence"/>
</dbReference>
<gene>
    <name evidence="1" type="ORF">JS756_36130</name>
</gene>
<dbReference type="InterPro" id="IPR012337">
    <property type="entry name" value="RNaseH-like_sf"/>
</dbReference>
<evidence type="ECO:0000313" key="1">
    <source>
        <dbReference type="EMBL" id="MBN0049376.1"/>
    </source>
</evidence>
<accession>A0ABS2W1U6</accession>
<evidence type="ECO:0000313" key="2">
    <source>
        <dbReference type="Proteomes" id="UP000788262"/>
    </source>
</evidence>